<reference evidence="1 2" key="1">
    <citation type="submission" date="2016-08" db="EMBL/GenBank/DDBJ databases">
        <title>Whole genome sequence of Mesorhizobium sp. strain UASWS1009 isolated from industrial sewage.</title>
        <authorList>
            <person name="Crovadore J."/>
            <person name="Calmin G."/>
            <person name="Chablais R."/>
            <person name="Cochard B."/>
            <person name="Lefort F."/>
        </authorList>
    </citation>
    <scope>NUCLEOTIDE SEQUENCE [LARGE SCALE GENOMIC DNA]</scope>
    <source>
        <strain evidence="1 2">UASWS1009</strain>
    </source>
</reference>
<organism evidence="1 2">
    <name type="scientific">Mesorhizobium hungaricum</name>
    <dbReference type="NCBI Taxonomy" id="1566387"/>
    <lineage>
        <taxon>Bacteria</taxon>
        <taxon>Pseudomonadati</taxon>
        <taxon>Pseudomonadota</taxon>
        <taxon>Alphaproteobacteria</taxon>
        <taxon>Hyphomicrobiales</taxon>
        <taxon>Phyllobacteriaceae</taxon>
        <taxon>Mesorhizobium</taxon>
    </lineage>
</organism>
<proteinExistence type="predicted"/>
<comment type="caution">
    <text evidence="1">The sequence shown here is derived from an EMBL/GenBank/DDBJ whole genome shotgun (WGS) entry which is preliminary data.</text>
</comment>
<keyword evidence="2" id="KW-1185">Reference proteome</keyword>
<dbReference type="EMBL" id="MDEO01000036">
    <property type="protein sequence ID" value="OCX12721.1"/>
    <property type="molecule type" value="Genomic_DNA"/>
</dbReference>
<evidence type="ECO:0000313" key="2">
    <source>
        <dbReference type="Proteomes" id="UP000094412"/>
    </source>
</evidence>
<evidence type="ECO:0000313" key="1">
    <source>
        <dbReference type="EMBL" id="OCX12721.1"/>
    </source>
</evidence>
<accession>A0A1C2DD65</accession>
<dbReference type="Proteomes" id="UP000094412">
    <property type="component" value="Unassembled WGS sequence"/>
</dbReference>
<name>A0A1C2DD65_9HYPH</name>
<dbReference type="AlphaFoldDB" id="A0A1C2DD65"/>
<protein>
    <submittedName>
        <fullName evidence="1">Uncharacterized protein</fullName>
    </submittedName>
</protein>
<sequence>MSHNPRREPGLRPDEVARVAASLVRETPAPAENRRWRDLFELACWISERAAMSKRVILSPPTAHIVAHQLSKCHEKPTRDEVALMICRRGEGGRCDDPCYECRGKANIVVAAYGCRLDGPRQK</sequence>
<gene>
    <name evidence="1" type="ORF">QV13_24290</name>
</gene>